<feature type="transmembrane region" description="Helical" evidence="1">
    <location>
        <begin position="6"/>
        <end position="30"/>
    </location>
</feature>
<evidence type="ECO:0000256" key="1">
    <source>
        <dbReference type="SAM" id="Phobius"/>
    </source>
</evidence>
<dbReference type="EMBL" id="MTKO01000039">
    <property type="protein sequence ID" value="RWX47231.1"/>
    <property type="molecule type" value="Genomic_DNA"/>
</dbReference>
<name>A0A444J250_9BACT</name>
<dbReference type="Proteomes" id="UP000287853">
    <property type="component" value="Unassembled WGS sequence"/>
</dbReference>
<keyword evidence="1" id="KW-0812">Transmembrane</keyword>
<proteinExistence type="predicted"/>
<accession>A0A444J250</accession>
<protein>
    <submittedName>
        <fullName evidence="2">Uncharacterized protein</fullName>
    </submittedName>
</protein>
<dbReference type="AlphaFoldDB" id="A0A444J250"/>
<keyword evidence="1" id="KW-0472">Membrane</keyword>
<sequence>MKNIKLFAGATLLFVVVLFGITVAILPLLLSSDWVKNSIVSKVNSGSSAELALGDCAIGWSEGLKCTEVSYQDKAIRLMLLA</sequence>
<gene>
    <name evidence="2" type="ORF">H206_02319</name>
</gene>
<organism evidence="2 3">
    <name type="scientific">Candidatus Electrothrix aarhusensis</name>
    <dbReference type="NCBI Taxonomy" id="1859131"/>
    <lineage>
        <taxon>Bacteria</taxon>
        <taxon>Pseudomonadati</taxon>
        <taxon>Thermodesulfobacteriota</taxon>
        <taxon>Desulfobulbia</taxon>
        <taxon>Desulfobulbales</taxon>
        <taxon>Desulfobulbaceae</taxon>
        <taxon>Candidatus Electrothrix</taxon>
    </lineage>
</organism>
<keyword evidence="3" id="KW-1185">Reference proteome</keyword>
<keyword evidence="1" id="KW-1133">Transmembrane helix</keyword>
<comment type="caution">
    <text evidence="2">The sequence shown here is derived from an EMBL/GenBank/DDBJ whole genome shotgun (WGS) entry which is preliminary data.</text>
</comment>
<evidence type="ECO:0000313" key="2">
    <source>
        <dbReference type="EMBL" id="RWX47231.1"/>
    </source>
</evidence>
<reference evidence="2 3" key="1">
    <citation type="submission" date="2017-01" db="EMBL/GenBank/DDBJ databases">
        <title>The cable genome- insights into the physiology and evolution of filamentous bacteria capable of sulfide oxidation via long distance electron transfer.</title>
        <authorList>
            <person name="Schreiber L."/>
            <person name="Bjerg J.T."/>
            <person name="Boggild A."/>
            <person name="Van De Vossenberg J."/>
            <person name="Meysman F."/>
            <person name="Nielsen L.P."/>
            <person name="Schramm A."/>
            <person name="Kjeldsen K.U."/>
        </authorList>
    </citation>
    <scope>NUCLEOTIDE SEQUENCE [LARGE SCALE GENOMIC DNA]</scope>
    <source>
        <strain evidence="2">MCF</strain>
    </source>
</reference>
<evidence type="ECO:0000313" key="3">
    <source>
        <dbReference type="Proteomes" id="UP000287853"/>
    </source>
</evidence>